<name>A0ACC2LQI6_PERAE</name>
<evidence type="ECO:0000313" key="1">
    <source>
        <dbReference type="EMBL" id="KAJ8635662.1"/>
    </source>
</evidence>
<gene>
    <name evidence="1" type="ORF">MRB53_009929</name>
</gene>
<proteinExistence type="predicted"/>
<keyword evidence="2" id="KW-1185">Reference proteome</keyword>
<organism evidence="1 2">
    <name type="scientific">Persea americana</name>
    <name type="common">Avocado</name>
    <dbReference type="NCBI Taxonomy" id="3435"/>
    <lineage>
        <taxon>Eukaryota</taxon>
        <taxon>Viridiplantae</taxon>
        <taxon>Streptophyta</taxon>
        <taxon>Embryophyta</taxon>
        <taxon>Tracheophyta</taxon>
        <taxon>Spermatophyta</taxon>
        <taxon>Magnoliopsida</taxon>
        <taxon>Magnoliidae</taxon>
        <taxon>Laurales</taxon>
        <taxon>Lauraceae</taxon>
        <taxon>Persea</taxon>
    </lineage>
</organism>
<reference evidence="1 2" key="1">
    <citation type="journal article" date="2022" name="Hortic Res">
        <title>A haplotype resolved chromosomal level avocado genome allows analysis of novel avocado genes.</title>
        <authorList>
            <person name="Nath O."/>
            <person name="Fletcher S.J."/>
            <person name="Hayward A."/>
            <person name="Shaw L.M."/>
            <person name="Masouleh A.K."/>
            <person name="Furtado A."/>
            <person name="Henry R.J."/>
            <person name="Mitter N."/>
        </authorList>
    </citation>
    <scope>NUCLEOTIDE SEQUENCE [LARGE SCALE GENOMIC DNA]</scope>
    <source>
        <strain evidence="2">cv. Hass</strain>
    </source>
</reference>
<evidence type="ECO:0000313" key="2">
    <source>
        <dbReference type="Proteomes" id="UP001234297"/>
    </source>
</evidence>
<protein>
    <submittedName>
        <fullName evidence="1">Uncharacterized protein</fullName>
    </submittedName>
</protein>
<sequence>MELVGKAVKKTFQGLGTFAGIVDSYDQSSGFYKVLYEDGDSEDLEREEVISILEEADQYSFQIEAQRGGRKSKELNSGNSSDTQMGKSGFSKGFEESVLKTLDVSFDGDSQVIKNDGCLEIQNKVFDMEGNTLLRSLKETASSEAMEGSQEKQSGFGVDNGSMKENDPSEFVVKTQMKDGDSDGVLNENCSLENVEVAQMKESFFGGDCNLSSLDRNLKEKDVSRVIEKSIISEVDGKQKGSGSVGVVKKREREDSEFDGNVKENDSLGHIEDSEVKGCDSDEFQVKESGSGAVLIETPVTDGLRKRRKLSEKLKSAPERALRRSARRTSAASPIPLLDADNLPGMNNVPDGQCVAVSESSECEEQNNLPLKPVLPPSSNNLNIDELPILDVFSVYACLRSFSTILFLSPFGLEAFVKGLKCNFANSLIDSIHFSILHALKLHLEFLSNEGSHSASDCLRSLNWDLLDLITWPVYLAEYLLIHGSGLKPSFNLCHLKLLDGEYYRQTAAVKLEILRSLCDDVIEVEAIRLELNRRMMSSELDIDTDRVVHLESYSKRKDSTEDLGSSCLTQDVVDEIADPNSDDCCLCKMDGSLICCDGCPAAYHSRCVGVTKDLLPEGDWFCPECIVDKHDGQIKSSKPLQGAQLLGIDPHGRLYFGCCGYLLVSDSSDSELSHNYYNRNDLSAVMEVLKSSLPYYSGISMAISTYWGILAQSTEIDFGHKNHVAHMDLDVVSENCGTDLSCEPPAHSEQGGVEGMIINGKELKKDSATHEDSVFQGCEDLDSIARTDSMSVNQLTEMSTPIVVCEGSTMSEAIVGMPVSEKTYLELGIPEKLCCINEELRVKPADVDITRGKPMESAPCAPITVTIPSKQDVSQLPVEPGSYINYYSHGQLASSVVEELTRRSSENIKEDSTRTPEEVISAQLKAISKKSTKFSWSSIQKPYVDAEKENCGWCFSCKNPVDRDCLFRLTDEKAAEGSKMSVGLRSNRNRKTHLSSVIYHILSIEDRLRGLLSGPWENPHHSKQWHKSILKALDVSSVKPLLLILESNLRRVALSAEWLKQVDSAVALGSGSHVFTSSVHVSSKHGFAGCIKVPGVSYPDGSDFAKISKHIAWRASVQMSTSAAQLALHVRDLDWNIRWSDLVNPQLLHQSSKESKKLARLFKKVVIRRKCIEGSNVKYLLDFGKRKVIPDVVTKHGVVFEESANERKKFWLGESFVPLNLLKSYEEKKQARKANKTEFGLLLVEGGKIKKPSSERGFSYLFSRAEKHENHQCGHCNKDVSVREAVNCQLCKGFFHKKHARASKVSIDEECTYTCFRCQAKKPVEVKTKKHAKGKTKREVQKVQSEGNKIPKVGRREVQKVQSEGNKIPQLRRSQRAIKKVTTYVAVQSKNLNGHKKGSKFQSKGTMAKRSKFLSKSGKSKKSKFQSKRETPRELENGVSWHKGQRTCVHHAYWLKGILWAKNPCDRRGIDFRDRNVLLPSRNSEDKQPVCCLCHEAYDSGLIYLRCESCEDWYHGDAFGLTGKNSDKPLGFRCPNCLKRSSPVCPHLKDCAVDEAQLHWEENIGMGTECARDPCEDNKLPNEIYGGQRLVKDEDSPAIHDSGKPACKKQRIDTALNSNETVKLENCIAESEMGSISVTSEVKENHLSCKSNGEDRIQIGVVLKEHKLEDSLTGISTIP</sequence>
<dbReference type="EMBL" id="CM056811">
    <property type="protein sequence ID" value="KAJ8635662.1"/>
    <property type="molecule type" value="Genomic_DNA"/>
</dbReference>
<dbReference type="Proteomes" id="UP001234297">
    <property type="component" value="Chromosome 3"/>
</dbReference>
<comment type="caution">
    <text evidence="1">The sequence shown here is derived from an EMBL/GenBank/DDBJ whole genome shotgun (WGS) entry which is preliminary data.</text>
</comment>
<accession>A0ACC2LQI6</accession>